<dbReference type="CDD" id="cd00063">
    <property type="entry name" value="FN3"/>
    <property type="match status" value="2"/>
</dbReference>
<dbReference type="InterPro" id="IPR026444">
    <property type="entry name" value="Secre_tail"/>
</dbReference>
<dbReference type="SUPFAM" id="SSF50985">
    <property type="entry name" value="RCC1/BLIP-II"/>
    <property type="match status" value="4"/>
</dbReference>
<dbReference type="InterPro" id="IPR051553">
    <property type="entry name" value="Ran_GTPase-activating"/>
</dbReference>
<dbReference type="PROSITE" id="PS00626">
    <property type="entry name" value="RCC1_2"/>
    <property type="match status" value="6"/>
</dbReference>
<evidence type="ECO:0000256" key="2">
    <source>
        <dbReference type="ARBA" id="ARBA00022729"/>
    </source>
</evidence>
<dbReference type="InterPro" id="IPR003961">
    <property type="entry name" value="FN3_dom"/>
</dbReference>
<keyword evidence="7" id="KW-1185">Reference proteome</keyword>
<proteinExistence type="predicted"/>
<dbReference type="Pfam" id="PF00415">
    <property type="entry name" value="RCC1"/>
    <property type="match status" value="2"/>
</dbReference>
<evidence type="ECO:0000256" key="3">
    <source>
        <dbReference type="ARBA" id="ARBA00022737"/>
    </source>
</evidence>
<evidence type="ECO:0000313" key="6">
    <source>
        <dbReference type="EMBL" id="AZA90088.1"/>
    </source>
</evidence>
<dbReference type="InterPro" id="IPR009091">
    <property type="entry name" value="RCC1/BLIP-II"/>
</dbReference>
<feature type="signal peptide" evidence="4">
    <location>
        <begin position="1"/>
        <end position="19"/>
    </location>
</feature>
<name>A0AAD0YKA2_CHRNA</name>
<evidence type="ECO:0000259" key="5">
    <source>
        <dbReference type="PROSITE" id="PS50853"/>
    </source>
</evidence>
<dbReference type="Gene3D" id="2.130.10.30">
    <property type="entry name" value="Regulator of chromosome condensation 1/beta-lactamase-inhibitor protein II"/>
    <property type="match status" value="6"/>
</dbReference>
<dbReference type="RefSeq" id="WP_123856659.1">
    <property type="nucleotide sequence ID" value="NZ_CP033923.1"/>
</dbReference>
<dbReference type="InterPro" id="IPR000408">
    <property type="entry name" value="Reg_chr_condens"/>
</dbReference>
<evidence type="ECO:0000256" key="1">
    <source>
        <dbReference type="ARBA" id="ARBA00022658"/>
    </source>
</evidence>
<organism evidence="6 7">
    <name type="scientific">Chryseobacterium nakagawai</name>
    <dbReference type="NCBI Taxonomy" id="1241982"/>
    <lineage>
        <taxon>Bacteria</taxon>
        <taxon>Pseudomonadati</taxon>
        <taxon>Bacteroidota</taxon>
        <taxon>Flavobacteriia</taxon>
        <taxon>Flavobacteriales</taxon>
        <taxon>Weeksellaceae</taxon>
        <taxon>Chryseobacterium group</taxon>
        <taxon>Chryseobacterium</taxon>
    </lineage>
</organism>
<feature type="domain" description="Fibronectin type-III" evidence="5">
    <location>
        <begin position="534"/>
        <end position="622"/>
    </location>
</feature>
<evidence type="ECO:0000256" key="4">
    <source>
        <dbReference type="SAM" id="SignalP"/>
    </source>
</evidence>
<dbReference type="InterPro" id="IPR058923">
    <property type="entry name" value="RCC1-like_dom"/>
</dbReference>
<gene>
    <name evidence="6" type="ORF">EG343_05365</name>
</gene>
<keyword evidence="3" id="KW-0677">Repeat</keyword>
<dbReference type="SUPFAM" id="SSF49265">
    <property type="entry name" value="Fibronectin type III"/>
    <property type="match status" value="1"/>
</dbReference>
<reference evidence="6 7" key="1">
    <citation type="submission" date="2018-11" db="EMBL/GenBank/DDBJ databases">
        <title>Proposal to divide the Flavobacteriaceae and reorganize its genera based on Amino Acid Identity values calculated from whole genome sequences.</title>
        <authorList>
            <person name="Nicholson A.C."/>
            <person name="Gulvik C.A."/>
            <person name="Whitney A.M."/>
            <person name="Humrighouse B.W."/>
            <person name="Bell M."/>
            <person name="Holmes B."/>
            <person name="Steigerwalt A.G."/>
            <person name="Villarma A."/>
            <person name="Sheth M."/>
            <person name="Batra D."/>
            <person name="Pryor J."/>
            <person name="Bernardet J.-F."/>
            <person name="Hugo C."/>
            <person name="Kampfer P."/>
            <person name="Newman J."/>
            <person name="McQuiston J.R."/>
        </authorList>
    </citation>
    <scope>NUCLEOTIDE SEQUENCE [LARGE SCALE GENOMIC DNA]</scope>
    <source>
        <strain evidence="6 7">G0041</strain>
    </source>
</reference>
<dbReference type="PANTHER" id="PTHR45982">
    <property type="entry name" value="REGULATOR OF CHROMOSOME CONDENSATION"/>
    <property type="match status" value="1"/>
</dbReference>
<dbReference type="NCBIfam" id="TIGR04183">
    <property type="entry name" value="Por_Secre_tail"/>
    <property type="match status" value="1"/>
</dbReference>
<dbReference type="Pfam" id="PF25390">
    <property type="entry name" value="WD40_RLD"/>
    <property type="match status" value="3"/>
</dbReference>
<dbReference type="PRINTS" id="PR00633">
    <property type="entry name" value="RCCNDNSATION"/>
</dbReference>
<dbReference type="KEGG" id="cnk:EG343_05365"/>
<feature type="chain" id="PRO_5042295207" evidence="4">
    <location>
        <begin position="20"/>
        <end position="1515"/>
    </location>
</feature>
<dbReference type="PANTHER" id="PTHR45982:SF1">
    <property type="entry name" value="REGULATOR OF CHROMOSOME CONDENSATION"/>
    <property type="match status" value="1"/>
</dbReference>
<dbReference type="Proteomes" id="UP000278288">
    <property type="component" value="Chromosome"/>
</dbReference>
<dbReference type="EMBL" id="CP033923">
    <property type="protein sequence ID" value="AZA90088.1"/>
    <property type="molecule type" value="Genomic_DNA"/>
</dbReference>
<dbReference type="PROSITE" id="PS50012">
    <property type="entry name" value="RCC1_3"/>
    <property type="match status" value="18"/>
</dbReference>
<feature type="domain" description="Fibronectin type-III" evidence="5">
    <location>
        <begin position="981"/>
        <end position="1070"/>
    </location>
</feature>
<sequence>MNKYIYSIIALFMATLCWAQMFVSQAEYFWDTDPGKGNGTSVLATDGSFNSVFEQLTKTGIATPGIGLHKLSVRIKDNMGVWGPVFTNVIDVQQNSVSNILAISQAEYFWDNDPGKGNGTPVLATDGNFNSTYEQLTKTGIALPSTGLHVFNVRIRDNAGVWGPLFKNVINIEASVPSGCWQTLSKKGEHSVGIKTDGTLWTWGSNSNGQLGDGTTIDRNVAIQIGTANNWLKAVTGSDYTIAIKTDGTLWAWGENNYGQLGDGTNIDRFSPTQIGTANNWQSITAGLYHVSAIKTDGTLWGWGYNNEGELGDGTSIAKKIPTQIGTDTDWAMATAGSYHTLAVKSNGTLWGWGNNSDGRVNAIPGNKYFPVQIGTENNWQRVDAGYSHSIALKTDGTLWSWGRNTYGELGDGTLVSKSIPTQVGTANNWLNASAGMQFTMAIKTDGTLWAWGNNYYGTFGNGTSGSTYLTSPAKVGSSSDNMQVFAGDNSVLVKTNDGFLKVCGLNSRGGLGDGTNEHKFTYTSISCPSNCLPPTQFSSTNITSTTATIKWTASNSAPNGGYLYLYSTHTVVGGIQGATSSTAADLTNLLPGTKYYWWVASYCGSSQGNWVPGGSFTTPATMDTSCWKSAAAGWGHSLAIKTDGTLWAWGYNTYGQFGDGTNTNNSKPTPVGTDNNWLKIAAGHSHSVALKTDGTLWAWGSNEEGQLGDGTNTNKNTITKIGTATDWVSIAAGSDYTVALKSNGTIWAWGENNYGQLGDGTKIRKNVPVQIGTATDWASISAGQDHTLAIKADGTLWAWGYNNSGQVGDGTRLDKLAPIKIGTATNWKSIDGGGDVSIGIKTDGTLWAWGSNFRGELGDGTTTEKYTPTQIGTETNWRIVDAGFNNSSIALKTDGTLWTWGGNSSGQLGDGTATNRSTPMLIGTAANWQSISAGMSHTLLINTNGLLAGTGDNQLGEIGDGTRLKRRIFTPVACPPACNPPGQFMSSNITSSSATLGWTAPSPAPGGGYSYMYSTNSEFGGIEGKTTSTAGNNVTNLLPNTTYYWWVASSCGYNQTNWIPAGSFTTLPTNETGCWESVSSGAFHSLGVKSDGTLWSWGANNSGQLGDGTTSPKNIPTQIGTGNSWLKIAAGYNHNVAIKTDGTIWAWGGNQHGQLGDGTTTSSNNPTQIGTATDWVSIAVGYNHTFGIKSDGTLWGWGLNDYGLLGDGTTINKNVPVQIGTANDWKMITAGSEHTLAIKTNGTLWGWGNTNNGRVGEGTTTSTIISSPIQIGTATDWKNVSAGWFHSLGMKTDGTLWGWGNNSDGQLGDGTTTSKSTPTKIGTGTNWKNVSTNNYSSSVGIKTDGTLWTWGRNTYGQLGDGTKIVRLNPTQIGTATDRKIVAAGEYTTLLINTNGFLSGTGRNDDGEIGDGTNISKPIFTPIACPKDVLAVVENTPKTDQLKVYPNPVSDILTISFDQKIHSVTIYNAAGQLILAKAIDDTKGTIDVSGFVSGLYLVKVNAANGFVKTVKVIKR</sequence>
<dbReference type="GO" id="GO:0005085">
    <property type="term" value="F:guanyl-nucleotide exchange factor activity"/>
    <property type="evidence" value="ECO:0007669"/>
    <property type="project" value="TreeGrafter"/>
</dbReference>
<dbReference type="SMART" id="SM00060">
    <property type="entry name" value="FN3"/>
    <property type="match status" value="1"/>
</dbReference>
<dbReference type="PROSITE" id="PS50853">
    <property type="entry name" value="FN3"/>
    <property type="match status" value="2"/>
</dbReference>
<protein>
    <submittedName>
        <fullName evidence="6">T9SS C-terminal target domain-containing protein</fullName>
    </submittedName>
</protein>
<dbReference type="Pfam" id="PF18962">
    <property type="entry name" value="Por_Secre_tail"/>
    <property type="match status" value="1"/>
</dbReference>
<keyword evidence="2 4" id="KW-0732">Signal</keyword>
<accession>A0AAD0YKA2</accession>
<evidence type="ECO:0000313" key="7">
    <source>
        <dbReference type="Proteomes" id="UP000278288"/>
    </source>
</evidence>
<keyword evidence="1" id="KW-0344">Guanine-nucleotide releasing factor</keyword>
<dbReference type="Pfam" id="PF00041">
    <property type="entry name" value="fn3"/>
    <property type="match status" value="1"/>
</dbReference>
<dbReference type="InterPro" id="IPR036116">
    <property type="entry name" value="FN3_sf"/>
</dbReference>
<dbReference type="GO" id="GO:0005737">
    <property type="term" value="C:cytoplasm"/>
    <property type="evidence" value="ECO:0007669"/>
    <property type="project" value="TreeGrafter"/>
</dbReference>